<dbReference type="Proteomes" id="UP000266484">
    <property type="component" value="Unassembled WGS sequence"/>
</dbReference>
<evidence type="ECO:0000313" key="4">
    <source>
        <dbReference type="Proteomes" id="UP000266484"/>
    </source>
</evidence>
<dbReference type="EMBL" id="QWGT01000528">
    <property type="protein sequence ID" value="RIJ43907.1"/>
    <property type="molecule type" value="Genomic_DNA"/>
</dbReference>
<gene>
    <name evidence="3" type="ORF">DZG00_16350</name>
</gene>
<proteinExistence type="predicted"/>
<keyword evidence="2" id="KW-0812">Transmembrane</keyword>
<protein>
    <recommendedName>
        <fullName evidence="5">DUF3040 domain-containing protein</fullName>
    </recommendedName>
</protein>
<evidence type="ECO:0008006" key="5">
    <source>
        <dbReference type="Google" id="ProtNLM"/>
    </source>
</evidence>
<accession>A0A399SPL3</accession>
<evidence type="ECO:0000313" key="3">
    <source>
        <dbReference type="EMBL" id="RIJ43907.1"/>
    </source>
</evidence>
<comment type="caution">
    <text evidence="3">The sequence shown here is derived from an EMBL/GenBank/DDBJ whole genome shotgun (WGS) entry which is preliminary data.</text>
</comment>
<feature type="non-terminal residue" evidence="3">
    <location>
        <position position="103"/>
    </location>
</feature>
<name>A0A399SPL3_9MICO</name>
<evidence type="ECO:0000256" key="1">
    <source>
        <dbReference type="SAM" id="MobiDB-lite"/>
    </source>
</evidence>
<organism evidence="3 4">
    <name type="scientific">Clavibacter lycopersici</name>
    <dbReference type="NCBI Taxonomy" id="2301718"/>
    <lineage>
        <taxon>Bacteria</taxon>
        <taxon>Bacillati</taxon>
        <taxon>Actinomycetota</taxon>
        <taxon>Actinomycetes</taxon>
        <taxon>Micrococcales</taxon>
        <taxon>Microbacteriaceae</taxon>
        <taxon>Clavibacter</taxon>
    </lineage>
</organism>
<keyword evidence="4" id="KW-1185">Reference proteome</keyword>
<feature type="region of interest" description="Disordered" evidence="1">
    <location>
        <begin position="46"/>
        <end position="82"/>
    </location>
</feature>
<reference evidence="3 4" key="1">
    <citation type="submission" date="2018-08" db="EMBL/GenBank/DDBJ databases">
        <title>Genome Sequence of Clavibacter michiganensis Subspecies type strains, and the Atypical Peach-Colored Strains Isolated from Tomato.</title>
        <authorList>
            <person name="Osdaghi E."/>
            <person name="Portier P."/>
            <person name="Briand M."/>
            <person name="Jacques M.-A."/>
        </authorList>
    </citation>
    <scope>NUCLEOTIDE SEQUENCE [LARGE SCALE GENOMIC DNA]</scope>
    <source>
        <strain evidence="3 4">CFBP 8615</strain>
    </source>
</reference>
<keyword evidence="2" id="KW-1133">Transmembrane helix</keyword>
<evidence type="ECO:0000256" key="2">
    <source>
        <dbReference type="SAM" id="Phobius"/>
    </source>
</evidence>
<feature type="transmembrane region" description="Helical" evidence="2">
    <location>
        <begin position="84"/>
        <end position="102"/>
    </location>
</feature>
<sequence length="103" mass="10913">MDARTPGPDDDLTTLPIDELRERVFAQGADESDERWIRAAAELTRRERTADAGARVGDERTDDPDVAAAADPEPDPPRPSRRPLAWAAGALVVGLLAGAGIAA</sequence>
<dbReference type="AlphaFoldDB" id="A0A399SPL3"/>
<keyword evidence="2" id="KW-0472">Membrane</keyword>